<protein>
    <submittedName>
        <fullName evidence="2">3'-5' exonuclease</fullName>
    </submittedName>
</protein>
<accession>A0A6S6RXZ4</accession>
<proteinExistence type="predicted"/>
<dbReference type="SUPFAM" id="SSF53098">
    <property type="entry name" value="Ribonuclease H-like"/>
    <property type="match status" value="1"/>
</dbReference>
<name>A0A6S6RXZ4_9GAMM</name>
<keyword evidence="2" id="KW-0269">Exonuclease</keyword>
<keyword evidence="2" id="KW-0378">Hydrolase</keyword>
<evidence type="ECO:0000313" key="2">
    <source>
        <dbReference type="EMBL" id="CAA6800170.1"/>
    </source>
</evidence>
<dbReference type="Gene3D" id="3.30.420.10">
    <property type="entry name" value="Ribonuclease H-like superfamily/Ribonuclease H"/>
    <property type="match status" value="1"/>
</dbReference>
<dbReference type="InterPro" id="IPR036397">
    <property type="entry name" value="RNaseH_sf"/>
</dbReference>
<dbReference type="EMBL" id="CACVAT010000013">
    <property type="protein sequence ID" value="CAA6800170.1"/>
    <property type="molecule type" value="Genomic_DNA"/>
</dbReference>
<sequence length="222" mass="25098">MNTLAYSLITIPDFETGAKLQGLENLDDKGAAKALFHLQAQKTGDESLPSYLQHIVAISVVLVDESGNVQMETIKADLEADILNTFFDIVEHYKPTLVAWNGEHFASEIINYRTVKQALQLSPHYENKENHFDLNEALMSSSEKTSLTEIATLLGFDGEEGKDDRAVWESYLSEEFDQLDEYCESNAINTYQIYLRYQLTHGAIDEKAYNALMDQFEPEAKA</sequence>
<dbReference type="InterPro" id="IPR019288">
    <property type="entry name" value="3'-5'_exonuclease_PolB-like"/>
</dbReference>
<evidence type="ECO:0000259" key="1">
    <source>
        <dbReference type="Pfam" id="PF10108"/>
    </source>
</evidence>
<keyword evidence="2" id="KW-0540">Nuclease</keyword>
<feature type="domain" description="Predicted 3'-5' exonuclease PolB-like" evidence="1">
    <location>
        <begin position="48"/>
        <end position="215"/>
    </location>
</feature>
<dbReference type="InterPro" id="IPR012337">
    <property type="entry name" value="RNaseH-like_sf"/>
</dbReference>
<dbReference type="AlphaFoldDB" id="A0A6S6RXZ4"/>
<dbReference type="Pfam" id="PF10108">
    <property type="entry name" value="DNA_pol_B_exo2"/>
    <property type="match status" value="1"/>
</dbReference>
<gene>
    <name evidence="2" type="ORF">HELGO_WM68514</name>
</gene>
<dbReference type="GO" id="GO:0004527">
    <property type="term" value="F:exonuclease activity"/>
    <property type="evidence" value="ECO:0007669"/>
    <property type="project" value="UniProtKB-KW"/>
</dbReference>
<dbReference type="GO" id="GO:0003676">
    <property type="term" value="F:nucleic acid binding"/>
    <property type="evidence" value="ECO:0007669"/>
    <property type="project" value="InterPro"/>
</dbReference>
<reference evidence="2" key="1">
    <citation type="submission" date="2020-01" db="EMBL/GenBank/DDBJ databases">
        <authorList>
            <person name="Meier V. D."/>
            <person name="Meier V D."/>
        </authorList>
    </citation>
    <scope>NUCLEOTIDE SEQUENCE</scope>
    <source>
        <strain evidence="2">HLG_WM_MAG_09</strain>
    </source>
</reference>
<organism evidence="2">
    <name type="scientific">uncultured Thiotrichaceae bacterium</name>
    <dbReference type="NCBI Taxonomy" id="298394"/>
    <lineage>
        <taxon>Bacteria</taxon>
        <taxon>Pseudomonadati</taxon>
        <taxon>Pseudomonadota</taxon>
        <taxon>Gammaproteobacteria</taxon>
        <taxon>Thiotrichales</taxon>
        <taxon>Thiotrichaceae</taxon>
        <taxon>environmental samples</taxon>
    </lineage>
</organism>